<reference evidence="2 3" key="1">
    <citation type="submission" date="2017-03" db="EMBL/GenBank/DDBJ databases">
        <title>Genome analysis of Rhizobial strains effectives or ineffectives for nitrogen fixation isolated from bean seeds.</title>
        <authorList>
            <person name="Peralta H."/>
            <person name="Aguilar-Vera A."/>
            <person name="Mora Y."/>
            <person name="Vargas-Lagunas C."/>
            <person name="Girard L."/>
            <person name="Mora J."/>
        </authorList>
    </citation>
    <scope>NUCLEOTIDE SEQUENCE [LARGE SCALE GENOMIC DNA]</scope>
    <source>
        <strain evidence="2 3">CCGM3</strain>
    </source>
</reference>
<protein>
    <submittedName>
        <fullName evidence="2">Uncharacterized protein</fullName>
    </submittedName>
</protein>
<proteinExistence type="predicted"/>
<evidence type="ECO:0000313" key="3">
    <source>
        <dbReference type="Proteomes" id="UP000254939"/>
    </source>
</evidence>
<dbReference type="EMBL" id="NAAC01000013">
    <property type="protein sequence ID" value="RDJ11647.1"/>
    <property type="molecule type" value="Genomic_DNA"/>
</dbReference>
<dbReference type="SUPFAM" id="SSF52540">
    <property type="entry name" value="P-loop containing nucleoside triphosphate hydrolases"/>
    <property type="match status" value="1"/>
</dbReference>
<dbReference type="Proteomes" id="UP000254939">
    <property type="component" value="Unassembled WGS sequence"/>
</dbReference>
<dbReference type="OrthoDB" id="8410064at2"/>
<comment type="caution">
    <text evidence="2">The sequence shown here is derived from an EMBL/GenBank/DDBJ whole genome shotgun (WGS) entry which is preliminary data.</text>
</comment>
<organism evidence="2 3">
    <name type="scientific">Rhizobium grahamii</name>
    <dbReference type="NCBI Taxonomy" id="1120045"/>
    <lineage>
        <taxon>Bacteria</taxon>
        <taxon>Pseudomonadati</taxon>
        <taxon>Pseudomonadota</taxon>
        <taxon>Alphaproteobacteria</taxon>
        <taxon>Hyphomicrobiales</taxon>
        <taxon>Rhizobiaceae</taxon>
        <taxon>Rhizobium/Agrobacterium group</taxon>
        <taxon>Rhizobium</taxon>
    </lineage>
</organism>
<accession>A0A370KQH8</accession>
<sequence length="492" mass="55814">MTNDKPTFYFVNAHAGSGKTYSAHQFISRQGGNFTIATQTNELSTQQQNDLLTEHGINAKVISLQNSKAKTCTEQYVRHCKDLRESTVLINQKVALQELEAARNQHLIVDEFPSPVERFTLNEDISATRSFIGNLIKAVPCEFEDFLEVIDTADTAELAESGKKKEHSLKEHVVQISERIHSPHYRVFVSETNYIGFISGLPDEEGVSADHDESKKRLVLYAWLQPSILKTYRSVTFMGANFPNQKLFHYWKDKVNWVEHPEIKGVRYDDFSHKAPLIDFMHMNEGDLVSWNHLSKHIGYENFKESVADVIAAEFPNRKYLVTLSAKDDWSWNDSSGKVISPNPVGLNAFQDRSLAVHLAPLRPSNMDFAVWEAVAGVSAAELMISQACEMQYQFFTRTAARDGIDHTKCEDRLTFITIDLAIADYLREVFRVEKPSELLVVPALNGYVKPARKTRSDKKPDDVKLAAKSARQKQRRIEERAAKAAAVEMTM</sequence>
<dbReference type="RefSeq" id="WP_114713123.1">
    <property type="nucleotide sequence ID" value="NZ_KZ857259.1"/>
</dbReference>
<evidence type="ECO:0000256" key="1">
    <source>
        <dbReference type="SAM" id="MobiDB-lite"/>
    </source>
</evidence>
<name>A0A370KQH8_9HYPH</name>
<evidence type="ECO:0000313" key="2">
    <source>
        <dbReference type="EMBL" id="RDJ11647.1"/>
    </source>
</evidence>
<feature type="region of interest" description="Disordered" evidence="1">
    <location>
        <begin position="453"/>
        <end position="477"/>
    </location>
</feature>
<dbReference type="InterPro" id="IPR027417">
    <property type="entry name" value="P-loop_NTPase"/>
</dbReference>
<gene>
    <name evidence="2" type="ORF">B5K06_12305</name>
</gene>
<dbReference type="AlphaFoldDB" id="A0A370KQH8"/>